<dbReference type="Proteomes" id="UP000009183">
    <property type="component" value="Chromosome 18"/>
</dbReference>
<organism evidence="1 2">
    <name type="scientific">Vitis vinifera</name>
    <name type="common">Grape</name>
    <dbReference type="NCBI Taxonomy" id="29760"/>
    <lineage>
        <taxon>Eukaryota</taxon>
        <taxon>Viridiplantae</taxon>
        <taxon>Streptophyta</taxon>
        <taxon>Embryophyta</taxon>
        <taxon>Tracheophyta</taxon>
        <taxon>Spermatophyta</taxon>
        <taxon>Magnoliopsida</taxon>
        <taxon>eudicotyledons</taxon>
        <taxon>Gunneridae</taxon>
        <taxon>Pentapetalae</taxon>
        <taxon>rosids</taxon>
        <taxon>Vitales</taxon>
        <taxon>Vitaceae</taxon>
        <taxon>Viteae</taxon>
        <taxon>Vitis</taxon>
    </lineage>
</organism>
<name>F6GW02_VITVI</name>
<proteinExistence type="predicted"/>
<gene>
    <name evidence="1" type="ordered locus">VIT_18s0089g00640</name>
</gene>
<accession>F6GW02</accession>
<dbReference type="AlphaFoldDB" id="F6GW02"/>
<evidence type="ECO:0000313" key="1">
    <source>
        <dbReference type="EMBL" id="CCB44137.1"/>
    </source>
</evidence>
<dbReference type="PaxDb" id="29760-VIT_18s0089g00640.t01"/>
<keyword evidence="2" id="KW-1185">Reference proteome</keyword>
<dbReference type="HOGENOM" id="CLU_3393186_0_0_1"/>
<sequence length="32" mass="3963">MRKCQPIATRRKYLLYTSSLRIEYLWEELLST</sequence>
<evidence type="ECO:0000313" key="2">
    <source>
        <dbReference type="Proteomes" id="UP000009183"/>
    </source>
</evidence>
<protein>
    <submittedName>
        <fullName evidence="1">Uncharacterized protein</fullName>
    </submittedName>
</protein>
<dbReference type="EMBL" id="FN594956">
    <property type="protein sequence ID" value="CCB44137.1"/>
    <property type="molecule type" value="Genomic_DNA"/>
</dbReference>
<reference evidence="2" key="1">
    <citation type="journal article" date="2007" name="Nature">
        <title>The grapevine genome sequence suggests ancestral hexaploidization in major angiosperm phyla.</title>
        <authorList>
            <consortium name="The French-Italian Public Consortium for Grapevine Genome Characterization."/>
            <person name="Jaillon O."/>
            <person name="Aury J.-M."/>
            <person name="Noel B."/>
            <person name="Policriti A."/>
            <person name="Clepet C."/>
            <person name="Casagrande A."/>
            <person name="Choisne N."/>
            <person name="Aubourg S."/>
            <person name="Vitulo N."/>
            <person name="Jubin C."/>
            <person name="Vezzi A."/>
            <person name="Legeai F."/>
            <person name="Hugueney P."/>
            <person name="Dasilva C."/>
            <person name="Horner D."/>
            <person name="Mica E."/>
            <person name="Jublot D."/>
            <person name="Poulain J."/>
            <person name="Bruyere C."/>
            <person name="Billault A."/>
            <person name="Segurens B."/>
            <person name="Gouyvenoux M."/>
            <person name="Ugarte E."/>
            <person name="Cattonaro F."/>
            <person name="Anthouard V."/>
            <person name="Vico V."/>
            <person name="Del Fabbro C."/>
            <person name="Alaux M."/>
            <person name="Di Gaspero G."/>
            <person name="Dumas V."/>
            <person name="Felice N."/>
            <person name="Paillard S."/>
            <person name="Juman I."/>
            <person name="Moroldo M."/>
            <person name="Scalabrin S."/>
            <person name="Canaguier A."/>
            <person name="Le Clainche I."/>
            <person name="Malacrida G."/>
            <person name="Durand E."/>
            <person name="Pesole G."/>
            <person name="Laucou V."/>
            <person name="Chatelet P."/>
            <person name="Merdinoglu D."/>
            <person name="Delledonne M."/>
            <person name="Pezzotti M."/>
            <person name="Lecharny A."/>
            <person name="Scarpelli C."/>
            <person name="Artiguenave F."/>
            <person name="Pe M.E."/>
            <person name="Valle G."/>
            <person name="Morgante M."/>
            <person name="Caboche M."/>
            <person name="Adam-Blondon A.-F."/>
            <person name="Weissenbach J."/>
            <person name="Quetier F."/>
            <person name="Wincker P."/>
        </authorList>
    </citation>
    <scope>NUCLEOTIDE SEQUENCE [LARGE SCALE GENOMIC DNA]</scope>
    <source>
        <strain evidence="2">cv. Pinot noir / PN40024</strain>
    </source>
</reference>
<dbReference type="InParanoid" id="F6GW02"/>